<accession>A0A0E9U443</accession>
<protein>
    <submittedName>
        <fullName evidence="1">Uncharacterized protein</fullName>
    </submittedName>
</protein>
<name>A0A0E9U443_ANGAN</name>
<organism evidence="1">
    <name type="scientific">Anguilla anguilla</name>
    <name type="common">European freshwater eel</name>
    <name type="synonym">Muraena anguilla</name>
    <dbReference type="NCBI Taxonomy" id="7936"/>
    <lineage>
        <taxon>Eukaryota</taxon>
        <taxon>Metazoa</taxon>
        <taxon>Chordata</taxon>
        <taxon>Craniata</taxon>
        <taxon>Vertebrata</taxon>
        <taxon>Euteleostomi</taxon>
        <taxon>Actinopterygii</taxon>
        <taxon>Neopterygii</taxon>
        <taxon>Teleostei</taxon>
        <taxon>Anguilliformes</taxon>
        <taxon>Anguillidae</taxon>
        <taxon>Anguilla</taxon>
    </lineage>
</organism>
<reference evidence="1" key="1">
    <citation type="submission" date="2014-11" db="EMBL/GenBank/DDBJ databases">
        <authorList>
            <person name="Amaro Gonzalez C."/>
        </authorList>
    </citation>
    <scope>NUCLEOTIDE SEQUENCE</scope>
</reference>
<sequence length="18" mass="2274">MIFNTFSLCLPYFLKWHL</sequence>
<reference evidence="1" key="2">
    <citation type="journal article" date="2015" name="Fish Shellfish Immunol.">
        <title>Early steps in the European eel (Anguilla anguilla)-Vibrio vulnificus interaction in the gills: Role of the RtxA13 toxin.</title>
        <authorList>
            <person name="Callol A."/>
            <person name="Pajuelo D."/>
            <person name="Ebbesson L."/>
            <person name="Teles M."/>
            <person name="MacKenzie S."/>
            <person name="Amaro C."/>
        </authorList>
    </citation>
    <scope>NUCLEOTIDE SEQUENCE</scope>
</reference>
<evidence type="ECO:0000313" key="1">
    <source>
        <dbReference type="EMBL" id="JAH60517.1"/>
    </source>
</evidence>
<proteinExistence type="predicted"/>
<dbReference type="EMBL" id="GBXM01048060">
    <property type="protein sequence ID" value="JAH60517.1"/>
    <property type="molecule type" value="Transcribed_RNA"/>
</dbReference>
<dbReference type="AlphaFoldDB" id="A0A0E9U443"/>